<dbReference type="AlphaFoldDB" id="A0A6N3K721"/>
<gene>
    <name evidence="2" type="ORF">DVH21_28500</name>
</gene>
<sequence>MDACIQLAFGRAVLRGGHLSSQAISDPSEVRVNAVPYRHFSHLVISRTWTWSDLGSLLGQETKTRLENEGSITAHARDGSAQSVGEYQPLLVTVGGGRPAYLQIADRFARWFETIQERFRDGQTTLARALATVANTIHEVVEDPDAAPQALSLSEIRELLSPYIDMRLRGMPHVDGHVLPTAAIASTMELLEFPAERIAPLRSWIEGRNYASSTASLQQAKLWLQGLDIHDGLLPKTEIDQIYEALLAVRADGHDTASMDFLCEVLKDESQSISRRAIIAESLTNSDDPLVRARVADSARTLQNDLESSLVAGHPPLEAICLATAALIRIHATSGLTSGVTVRDESNGTWHDPDRDSELRRKLELTRQQSADAEAMVAKVQTFARRTVGMLVTVAIATVLAAYALLMFLVKLDAATRVQITVSGFVALTALAAYIGYRASRVGSEPRWMAALRDVATARNSAGGPAR</sequence>
<reference evidence="2 3" key="2">
    <citation type="submission" date="2018-08" db="EMBL/GenBank/DDBJ databases">
        <title>Streptomyces kandeliansis sp. nov., an endophytic bacterium isolated from mangrove plant.</title>
        <authorList>
            <person name="Wang R."/>
        </authorList>
    </citation>
    <scope>NUCLEOTIDE SEQUENCE [LARGE SCALE GENOMIC DNA]</scope>
    <source>
        <strain evidence="3">H14(2018)</strain>
    </source>
</reference>
<feature type="transmembrane region" description="Helical" evidence="1">
    <location>
        <begin position="388"/>
        <end position="410"/>
    </location>
</feature>
<keyword evidence="1" id="KW-0472">Membrane</keyword>
<evidence type="ECO:0000313" key="2">
    <source>
        <dbReference type="EMBL" id="AXH93547.1"/>
    </source>
</evidence>
<dbReference type="EMBL" id="CP031263">
    <property type="protein sequence ID" value="AXH93547.1"/>
    <property type="molecule type" value="Genomic_DNA"/>
</dbReference>
<name>A0A6N3K721_9ACTN</name>
<accession>A0A6N3K721</accession>
<evidence type="ECO:0000313" key="3">
    <source>
        <dbReference type="Proteomes" id="UP000253958"/>
    </source>
</evidence>
<organism evidence="2 3">
    <name type="scientific">Micromonospora aurantiaca</name>
    <name type="common">nom. illeg.</name>
    <dbReference type="NCBI Taxonomy" id="47850"/>
    <lineage>
        <taxon>Bacteria</taxon>
        <taxon>Bacillati</taxon>
        <taxon>Actinomycetota</taxon>
        <taxon>Actinomycetes</taxon>
        <taxon>Micromonosporales</taxon>
        <taxon>Micromonosporaceae</taxon>
        <taxon>Micromonospora</taxon>
    </lineage>
</organism>
<reference evidence="2 3" key="1">
    <citation type="submission" date="2018-07" db="EMBL/GenBank/DDBJ databases">
        <authorList>
            <person name="Ye Y."/>
        </authorList>
    </citation>
    <scope>NUCLEOTIDE SEQUENCE [LARGE SCALE GENOMIC DNA]</scope>
    <source>
        <strain evidence="3">H14(2018)</strain>
    </source>
</reference>
<feature type="transmembrane region" description="Helical" evidence="1">
    <location>
        <begin position="416"/>
        <end position="437"/>
    </location>
</feature>
<protein>
    <submittedName>
        <fullName evidence="2">Uncharacterized protein</fullName>
    </submittedName>
</protein>
<evidence type="ECO:0000256" key="1">
    <source>
        <dbReference type="SAM" id="Phobius"/>
    </source>
</evidence>
<keyword evidence="1" id="KW-1133">Transmembrane helix</keyword>
<proteinExistence type="predicted"/>
<keyword evidence="1" id="KW-0812">Transmembrane</keyword>
<dbReference type="Proteomes" id="UP000253958">
    <property type="component" value="Chromosome"/>
</dbReference>